<feature type="signal peptide" evidence="2">
    <location>
        <begin position="1"/>
        <end position="17"/>
    </location>
</feature>
<evidence type="ECO:0000313" key="4">
    <source>
        <dbReference type="EMBL" id="QZA58293.1"/>
    </source>
</evidence>
<sequence>MMRFAFLFLLIVLSRLANTTLQVDISAKAAILMNAETGAVLYEKNAYLPLYPASITKIITALYALEKKGDQLDQMVKISKEAVNSVSPQVRRDKLGAHPPYRLEFGGSLMGLKAAELVSAKTLFYGLMLSSGNDAANALAEWVSGSIPQFMQELNEYVKFLGCNQTTLTTPHGLTHANHKTTAYDMGLLTKKALEQPFFCKVVKTINYLKPASNKQSQVELFQHNSLLKPGKFYYPKATGVKTGYTASSGYTIAAAAADQNRKMIVVLMGCDKLEQRYRDTIALFEAGFNEPKIKRTLFSKNFDIFSIMQKKSKSPIKVILNEDVVIDYYASEEPLIKPELEWEPIIFPIQPGQRLATLSLYDQNSQILAVYPLYAIEKVHSTFYYQVLDKYLSWSTNLKQPMSLFMLGLGIAVLFFSFVWISRRV</sequence>
<gene>
    <name evidence="4" type="ORF">RHAB15C_0000165</name>
</gene>
<name>A0ABX8Z1U7_9BACT</name>
<keyword evidence="1" id="KW-0812">Transmembrane</keyword>
<dbReference type="Proteomes" id="UP000822862">
    <property type="component" value="Chromosome"/>
</dbReference>
<dbReference type="InterPro" id="IPR012338">
    <property type="entry name" value="Beta-lactam/transpept-like"/>
</dbReference>
<feature type="transmembrane region" description="Helical" evidence="1">
    <location>
        <begin position="403"/>
        <end position="422"/>
    </location>
</feature>
<dbReference type="PANTHER" id="PTHR21581:SF6">
    <property type="entry name" value="TRAFFICKING PROTEIN PARTICLE COMPLEX SUBUNIT 12"/>
    <property type="match status" value="1"/>
</dbReference>
<dbReference type="SUPFAM" id="SSF56601">
    <property type="entry name" value="beta-lactamase/transpeptidase-like"/>
    <property type="match status" value="1"/>
</dbReference>
<keyword evidence="5" id="KW-1185">Reference proteome</keyword>
<accession>A0ABX8Z1U7</accession>
<protein>
    <submittedName>
        <fullName evidence="4">D-alanyl-D-alanine carboxypeptidase DacF</fullName>
        <ecNumber evidence="4">3.4.16.4</ecNumber>
    </submittedName>
</protein>
<proteinExistence type="predicted"/>
<keyword evidence="1" id="KW-1133">Transmembrane helix</keyword>
<organism evidence="4 5">
    <name type="scientific">Candidatus Rhabdochlamydia porcellionis</name>
    <dbReference type="NCBI Taxonomy" id="225148"/>
    <lineage>
        <taxon>Bacteria</taxon>
        <taxon>Pseudomonadati</taxon>
        <taxon>Chlamydiota</taxon>
        <taxon>Chlamydiia</taxon>
        <taxon>Parachlamydiales</taxon>
        <taxon>Candidatus Rhabdochlamydiaceae</taxon>
        <taxon>Candidatus Rhabdochlamydia</taxon>
    </lineage>
</organism>
<dbReference type="PANTHER" id="PTHR21581">
    <property type="entry name" value="D-ALANYL-D-ALANINE CARBOXYPEPTIDASE"/>
    <property type="match status" value="1"/>
</dbReference>
<dbReference type="EC" id="3.4.16.4" evidence="4"/>
<dbReference type="InterPro" id="IPR001967">
    <property type="entry name" value="Peptidase_S11_N"/>
</dbReference>
<dbReference type="Pfam" id="PF00768">
    <property type="entry name" value="Peptidase_S11"/>
    <property type="match status" value="1"/>
</dbReference>
<evidence type="ECO:0000259" key="3">
    <source>
        <dbReference type="Pfam" id="PF00768"/>
    </source>
</evidence>
<dbReference type="Gene3D" id="3.40.710.10">
    <property type="entry name" value="DD-peptidase/beta-lactamase superfamily"/>
    <property type="match status" value="1"/>
</dbReference>
<evidence type="ECO:0000256" key="1">
    <source>
        <dbReference type="SAM" id="Phobius"/>
    </source>
</evidence>
<dbReference type="EMBL" id="CP075585">
    <property type="protein sequence ID" value="QZA58293.1"/>
    <property type="molecule type" value="Genomic_DNA"/>
</dbReference>
<keyword evidence="2" id="KW-0732">Signal</keyword>
<keyword evidence="4" id="KW-0121">Carboxypeptidase</keyword>
<feature type="domain" description="Peptidase S11 D-alanyl-D-alanine carboxypeptidase A N-terminal" evidence="3">
    <location>
        <begin position="19"/>
        <end position="271"/>
    </location>
</feature>
<dbReference type="GO" id="GO:0009002">
    <property type="term" value="F:serine-type D-Ala-D-Ala carboxypeptidase activity"/>
    <property type="evidence" value="ECO:0007669"/>
    <property type="project" value="UniProtKB-EC"/>
</dbReference>
<evidence type="ECO:0000313" key="5">
    <source>
        <dbReference type="Proteomes" id="UP000822862"/>
    </source>
</evidence>
<keyword evidence="4" id="KW-0645">Protease</keyword>
<evidence type="ECO:0000256" key="2">
    <source>
        <dbReference type="SAM" id="SignalP"/>
    </source>
</evidence>
<reference evidence="4 5" key="1">
    <citation type="submission" date="2021-05" db="EMBL/GenBank/DDBJ databases">
        <title>Ecology and evolution of chlamydial symbionts of arthropods.</title>
        <authorList>
            <person name="Halter T."/>
            <person name="Sixt B.S."/>
            <person name="Toenshoff E.R."/>
            <person name="Koestlbacher S."/>
            <person name="Schulz F."/>
            <person name="Kostanjsek R."/>
            <person name="Collingro A."/>
            <person name="Hendrickx F."/>
            <person name="Horn M."/>
        </authorList>
    </citation>
    <scope>NUCLEOTIDE SEQUENCE [LARGE SCALE GENOMIC DNA]</scope>
    <source>
        <strain evidence="4 5">15C</strain>
    </source>
</reference>
<dbReference type="RefSeq" id="WP_194845575.1">
    <property type="nucleotide sequence ID" value="NZ_CP075585.1"/>
</dbReference>
<keyword evidence="4" id="KW-0378">Hydrolase</keyword>
<feature type="chain" id="PRO_5046720270" evidence="2">
    <location>
        <begin position="18"/>
        <end position="426"/>
    </location>
</feature>
<keyword evidence="1" id="KW-0472">Membrane</keyword>